<evidence type="ECO:0000313" key="1">
    <source>
        <dbReference type="EMBL" id="KAK7072332.1"/>
    </source>
</evidence>
<dbReference type="AlphaFoldDB" id="A0AAN8WWL4"/>
<dbReference type="EMBL" id="JAXCGZ010013540">
    <property type="protein sequence ID" value="KAK7072332.1"/>
    <property type="molecule type" value="Genomic_DNA"/>
</dbReference>
<evidence type="ECO:0000313" key="2">
    <source>
        <dbReference type="Proteomes" id="UP001381693"/>
    </source>
</evidence>
<accession>A0AAN8WWL4</accession>
<feature type="non-terminal residue" evidence="1">
    <location>
        <position position="1"/>
    </location>
</feature>
<dbReference type="Proteomes" id="UP001381693">
    <property type="component" value="Unassembled WGS sequence"/>
</dbReference>
<organism evidence="1 2">
    <name type="scientific">Halocaridina rubra</name>
    <name type="common">Hawaiian red shrimp</name>
    <dbReference type="NCBI Taxonomy" id="373956"/>
    <lineage>
        <taxon>Eukaryota</taxon>
        <taxon>Metazoa</taxon>
        <taxon>Ecdysozoa</taxon>
        <taxon>Arthropoda</taxon>
        <taxon>Crustacea</taxon>
        <taxon>Multicrustacea</taxon>
        <taxon>Malacostraca</taxon>
        <taxon>Eumalacostraca</taxon>
        <taxon>Eucarida</taxon>
        <taxon>Decapoda</taxon>
        <taxon>Pleocyemata</taxon>
        <taxon>Caridea</taxon>
        <taxon>Atyoidea</taxon>
        <taxon>Atyidae</taxon>
        <taxon>Halocaridina</taxon>
    </lineage>
</organism>
<gene>
    <name evidence="1" type="ORF">SK128_027180</name>
</gene>
<reference evidence="1 2" key="1">
    <citation type="submission" date="2023-11" db="EMBL/GenBank/DDBJ databases">
        <title>Halocaridina rubra genome assembly.</title>
        <authorList>
            <person name="Smith C."/>
        </authorList>
    </citation>
    <scope>NUCLEOTIDE SEQUENCE [LARGE SCALE GENOMIC DNA]</scope>
    <source>
        <strain evidence="1">EP-1</strain>
        <tissue evidence="1">Whole</tissue>
    </source>
</reference>
<sequence>DKLPSNLGYLLHEIPKGVSKSILRRESFKQLFMVMDAYEERKRTPLPFQNLSYTRWLVRGKVIYNILINWEELKAYFSVVLPIDPVNFLYFQFVSPVVTDFERLNSLFQTTDADPEYLVKCYFCTISLQNRILNKNAELLPVNKIDYGAKFTQELNTYIERQPHSAQVVEIAADIKQRCTYFLCEAL</sequence>
<protein>
    <submittedName>
        <fullName evidence="1">Uncharacterized protein</fullName>
    </submittedName>
</protein>
<comment type="caution">
    <text evidence="1">The sequence shown here is derived from an EMBL/GenBank/DDBJ whole genome shotgun (WGS) entry which is preliminary data.</text>
</comment>
<proteinExistence type="predicted"/>
<keyword evidence="2" id="KW-1185">Reference proteome</keyword>
<name>A0AAN8WWL4_HALRR</name>